<proteinExistence type="predicted"/>
<dbReference type="KEGG" id="hdo:MUK72_10305"/>
<keyword evidence="3" id="KW-1185">Reference proteome</keyword>
<evidence type="ECO:0000313" key="2">
    <source>
        <dbReference type="EMBL" id="UOO94358.1"/>
    </source>
</evidence>
<evidence type="ECO:0000313" key="3">
    <source>
        <dbReference type="Proteomes" id="UP000830542"/>
    </source>
</evidence>
<evidence type="ECO:0000313" key="4">
    <source>
        <dbReference type="Proteomes" id="UP001500962"/>
    </source>
</evidence>
<dbReference type="AlphaFoldDB" id="A0AAV3SC93"/>
<reference evidence="1" key="1">
    <citation type="journal article" date="2014" name="Int. J. Syst. Evol. Microbiol.">
        <title>Complete genome sequence of Corynebacterium casei LMG S-19264T (=DSM 44701T), isolated from a smear-ripened cheese.</title>
        <authorList>
            <consortium name="US DOE Joint Genome Institute (JGI-PGF)"/>
            <person name="Walter F."/>
            <person name="Albersmeier A."/>
            <person name="Kalinowski J."/>
            <person name="Ruckert C."/>
        </authorList>
    </citation>
    <scope>NUCLEOTIDE SEQUENCE</scope>
    <source>
        <strain evidence="1">JCM 12289</strain>
    </source>
</reference>
<dbReference type="EMBL" id="BAAADN010000002">
    <property type="protein sequence ID" value="GAA0449900.1"/>
    <property type="molecule type" value="Genomic_DNA"/>
</dbReference>
<accession>A0AAV3SC93</accession>
<reference evidence="2" key="2">
    <citation type="submission" date="2022-04" db="EMBL/GenBank/DDBJ databases">
        <title>Sequencing and genomic assembly of Halococcus dombrowskii.</title>
        <authorList>
            <person name="Lim S.W."/>
            <person name="MacLea K.S."/>
        </authorList>
    </citation>
    <scope>NUCLEOTIDE SEQUENCE</scope>
    <source>
        <strain evidence="2">H4</strain>
    </source>
</reference>
<dbReference type="RefSeq" id="WP_244699873.1">
    <property type="nucleotide sequence ID" value="NZ_BAAADN010000002.1"/>
</dbReference>
<dbReference type="Proteomes" id="UP001500962">
    <property type="component" value="Unassembled WGS sequence"/>
</dbReference>
<gene>
    <name evidence="1" type="ORF">GCM10008985_01740</name>
    <name evidence="2" type="ORF">MUK72_10305</name>
</gene>
<reference evidence="1" key="3">
    <citation type="submission" date="2023-12" db="EMBL/GenBank/DDBJ databases">
        <authorList>
            <person name="Sun Q."/>
            <person name="Inoue M."/>
        </authorList>
    </citation>
    <scope>NUCLEOTIDE SEQUENCE</scope>
    <source>
        <strain evidence="1">JCM 12289</strain>
    </source>
</reference>
<dbReference type="EMBL" id="CP095005">
    <property type="protein sequence ID" value="UOO94358.1"/>
    <property type="molecule type" value="Genomic_DNA"/>
</dbReference>
<dbReference type="Proteomes" id="UP000830542">
    <property type="component" value="Chromosome"/>
</dbReference>
<sequence>MRSGRCYTTVLPKRGLQFDENVDRRKNVDPGDTFDLTIELFFESDTVGRKYAKSILFVGIIPSGRAVHR</sequence>
<dbReference type="GeneID" id="71762243"/>
<organism evidence="1 4">
    <name type="scientific">Halococcus dombrowskii</name>
    <dbReference type="NCBI Taxonomy" id="179637"/>
    <lineage>
        <taxon>Archaea</taxon>
        <taxon>Methanobacteriati</taxon>
        <taxon>Methanobacteriota</taxon>
        <taxon>Stenosarchaea group</taxon>
        <taxon>Halobacteria</taxon>
        <taxon>Halobacteriales</taxon>
        <taxon>Halococcaceae</taxon>
        <taxon>Halococcus</taxon>
    </lineage>
</organism>
<name>A0AAV3SC93_HALDO</name>
<evidence type="ECO:0000313" key="1">
    <source>
        <dbReference type="EMBL" id="GAA0449900.1"/>
    </source>
</evidence>
<protein>
    <submittedName>
        <fullName evidence="1">Uncharacterized protein</fullName>
    </submittedName>
</protein>